<proteinExistence type="predicted"/>
<evidence type="ECO:0000313" key="2">
    <source>
        <dbReference type="EMBL" id="TMS33990.1"/>
    </source>
</evidence>
<feature type="coiled-coil region" evidence="1">
    <location>
        <begin position="92"/>
        <end position="151"/>
    </location>
</feature>
<reference evidence="2 3" key="1">
    <citation type="journal article" date="2015" name="Genome Biol.">
        <title>Comparative genomics of Steinernema reveals deeply conserved gene regulatory networks.</title>
        <authorList>
            <person name="Dillman A.R."/>
            <person name="Macchietto M."/>
            <person name="Porter C.F."/>
            <person name="Rogers A."/>
            <person name="Williams B."/>
            <person name="Antoshechkin I."/>
            <person name="Lee M.M."/>
            <person name="Goodwin Z."/>
            <person name="Lu X."/>
            <person name="Lewis E.E."/>
            <person name="Goodrich-Blair H."/>
            <person name="Stock S.P."/>
            <person name="Adams B.J."/>
            <person name="Sternberg P.W."/>
            <person name="Mortazavi A."/>
        </authorList>
    </citation>
    <scope>NUCLEOTIDE SEQUENCE [LARGE SCALE GENOMIC DNA]</scope>
    <source>
        <strain evidence="2 3">ALL</strain>
    </source>
</reference>
<keyword evidence="3" id="KW-1185">Reference proteome</keyword>
<dbReference type="AlphaFoldDB" id="A0A4U8ULQ2"/>
<dbReference type="Proteomes" id="UP000298663">
    <property type="component" value="Unassembled WGS sequence"/>
</dbReference>
<organism evidence="2 3">
    <name type="scientific">Steinernema carpocapsae</name>
    <name type="common">Entomopathogenic nematode</name>
    <dbReference type="NCBI Taxonomy" id="34508"/>
    <lineage>
        <taxon>Eukaryota</taxon>
        <taxon>Metazoa</taxon>
        <taxon>Ecdysozoa</taxon>
        <taxon>Nematoda</taxon>
        <taxon>Chromadorea</taxon>
        <taxon>Rhabditida</taxon>
        <taxon>Tylenchina</taxon>
        <taxon>Panagrolaimomorpha</taxon>
        <taxon>Strongyloidoidea</taxon>
        <taxon>Steinernematidae</taxon>
        <taxon>Steinernema</taxon>
    </lineage>
</organism>
<protein>
    <submittedName>
        <fullName evidence="2">Uncharacterized protein</fullName>
    </submittedName>
</protein>
<reference evidence="2 3" key="2">
    <citation type="journal article" date="2019" name="G3 (Bethesda)">
        <title>Hybrid Assembly of the Genome of the Entomopathogenic Nematode Steinernema carpocapsae Identifies the X-Chromosome.</title>
        <authorList>
            <person name="Serra L."/>
            <person name="Macchietto M."/>
            <person name="Macias-Munoz A."/>
            <person name="McGill C.J."/>
            <person name="Rodriguez I.M."/>
            <person name="Rodriguez B."/>
            <person name="Murad R."/>
            <person name="Mortazavi A."/>
        </authorList>
    </citation>
    <scope>NUCLEOTIDE SEQUENCE [LARGE SCALE GENOMIC DNA]</scope>
    <source>
        <strain evidence="2 3">ALL</strain>
    </source>
</reference>
<evidence type="ECO:0000256" key="1">
    <source>
        <dbReference type="SAM" id="Coils"/>
    </source>
</evidence>
<name>A0A4U8ULQ2_STECR</name>
<gene>
    <name evidence="2" type="ORF">L596_001663</name>
</gene>
<sequence>MAVTSESIFDRLIIGLESIDTQNQSTNFRLMNLENHATLTSQRTHKNNEGNCDELHDLPHKSVAFRLTNLEKHAMLTDEIFAKMQQMARDKLEAAIIKVADLSAQNESFQKNVSEEFRNMKARISELTLENKTLKEEMKLTKERIERMEVEQIINQGGESALEAIRDEQIQNIQARFERNLSNAKTRFVQDLEMVRTEVAILSEENDALRRFVAEETEKWEKNNKHEEC</sequence>
<accession>A0A4U8ULQ2</accession>
<comment type="caution">
    <text evidence="2">The sequence shown here is derived from an EMBL/GenBank/DDBJ whole genome shotgun (WGS) entry which is preliminary data.</text>
</comment>
<keyword evidence="1" id="KW-0175">Coiled coil</keyword>
<evidence type="ECO:0000313" key="3">
    <source>
        <dbReference type="Proteomes" id="UP000298663"/>
    </source>
</evidence>
<dbReference type="EMBL" id="AZBU02000001">
    <property type="protein sequence ID" value="TMS33990.1"/>
    <property type="molecule type" value="Genomic_DNA"/>
</dbReference>